<dbReference type="Gene3D" id="2.60.40.2140">
    <property type="entry name" value="Beta-1,3-glucan-recognition protein, N-terminal domain"/>
    <property type="match status" value="1"/>
</dbReference>
<accession>A0A4C1WFL9</accession>
<evidence type="ECO:0000313" key="4">
    <source>
        <dbReference type="EMBL" id="GBP49630.1"/>
    </source>
</evidence>
<dbReference type="PROSITE" id="PS51969">
    <property type="entry name" value="CBM39"/>
    <property type="match status" value="1"/>
</dbReference>
<dbReference type="InterPro" id="IPR031756">
    <property type="entry name" value="BGBP_N"/>
</dbReference>
<comment type="caution">
    <text evidence="4">The sequence shown here is derived from an EMBL/GenBank/DDBJ whole genome shotgun (WGS) entry which is preliminary data.</text>
</comment>
<feature type="compositionally biased region" description="Pro residues" evidence="1">
    <location>
        <begin position="204"/>
        <end position="222"/>
    </location>
</feature>
<dbReference type="Proteomes" id="UP000299102">
    <property type="component" value="Unassembled WGS sequence"/>
</dbReference>
<sequence length="324" mass="35550">MAVLWLILAVTGLCAAQPRAVQHTVPPAKLEAIYPQGLRVSIPVSTDDTRNYTGANPKTKLGNLAYDPRRPQKRPPARGAGVGARCVVDPENLNLPAAVHFLRRYKCINSCSEDDGYSLFAFHGNLNEEMNGLEAGHWARDITKAKGGRWTFRDKNAKLKLGDKIYFWTYVIKDGLGYRQDDGEWTVTEFVNEDGTPVDSSMVPAPPATPVPQTPQPGPAPIPQPTPAPAPVCQASLTAVQGLASVCKGALIFNEEFDAGDINSLNRWDPLIEFPEEPDHPFNVYMKEDDTLGLQGGELVLSPVLLETRFREGYVDEALDLSDR</sequence>
<evidence type="ECO:0000256" key="2">
    <source>
        <dbReference type="SAM" id="SignalP"/>
    </source>
</evidence>
<dbReference type="AlphaFoldDB" id="A0A4C1WFL9"/>
<reference evidence="4 5" key="1">
    <citation type="journal article" date="2019" name="Commun. Biol.">
        <title>The bagworm genome reveals a unique fibroin gene that provides high tensile strength.</title>
        <authorList>
            <person name="Kono N."/>
            <person name="Nakamura H."/>
            <person name="Ohtoshi R."/>
            <person name="Tomita M."/>
            <person name="Numata K."/>
            <person name="Arakawa K."/>
        </authorList>
    </citation>
    <scope>NUCLEOTIDE SEQUENCE [LARGE SCALE GENOMIC DNA]</scope>
</reference>
<evidence type="ECO:0000313" key="5">
    <source>
        <dbReference type="Proteomes" id="UP000299102"/>
    </source>
</evidence>
<dbReference type="InterPro" id="IPR043030">
    <property type="entry name" value="BGBP_N_sf"/>
</dbReference>
<gene>
    <name evidence="4" type="ORF">EVAR_37412_1</name>
</gene>
<feature type="chain" id="PRO_5020040031" evidence="2">
    <location>
        <begin position="17"/>
        <end position="324"/>
    </location>
</feature>
<feature type="signal peptide" evidence="2">
    <location>
        <begin position="1"/>
        <end position="16"/>
    </location>
</feature>
<dbReference type="GO" id="GO:0030246">
    <property type="term" value="F:carbohydrate binding"/>
    <property type="evidence" value="ECO:0007669"/>
    <property type="project" value="InterPro"/>
</dbReference>
<dbReference type="EMBL" id="BGZK01000549">
    <property type="protein sequence ID" value="GBP49630.1"/>
    <property type="molecule type" value="Genomic_DNA"/>
</dbReference>
<organism evidence="4 5">
    <name type="scientific">Eumeta variegata</name>
    <name type="common">Bagworm moth</name>
    <name type="synonym">Eumeta japonica</name>
    <dbReference type="NCBI Taxonomy" id="151549"/>
    <lineage>
        <taxon>Eukaryota</taxon>
        <taxon>Metazoa</taxon>
        <taxon>Ecdysozoa</taxon>
        <taxon>Arthropoda</taxon>
        <taxon>Hexapoda</taxon>
        <taxon>Insecta</taxon>
        <taxon>Pterygota</taxon>
        <taxon>Neoptera</taxon>
        <taxon>Endopterygota</taxon>
        <taxon>Lepidoptera</taxon>
        <taxon>Glossata</taxon>
        <taxon>Ditrysia</taxon>
        <taxon>Tineoidea</taxon>
        <taxon>Psychidae</taxon>
        <taxon>Oiketicinae</taxon>
        <taxon>Eumeta</taxon>
    </lineage>
</organism>
<evidence type="ECO:0000256" key="1">
    <source>
        <dbReference type="SAM" id="MobiDB-lite"/>
    </source>
</evidence>
<dbReference type="STRING" id="151549.A0A4C1WFL9"/>
<feature type="region of interest" description="Disordered" evidence="1">
    <location>
        <begin position="195"/>
        <end position="222"/>
    </location>
</feature>
<evidence type="ECO:0000259" key="3">
    <source>
        <dbReference type="PROSITE" id="PS51969"/>
    </source>
</evidence>
<protein>
    <submittedName>
        <fullName evidence="4">Beta-1,3-glucan-binding protein</fullName>
    </submittedName>
</protein>
<keyword evidence="2" id="KW-0732">Signal</keyword>
<feature type="domain" description="CBM39" evidence="3">
    <location>
        <begin position="92"/>
        <end position="192"/>
    </location>
</feature>
<dbReference type="Pfam" id="PF15886">
    <property type="entry name" value="CBM39"/>
    <property type="match status" value="1"/>
</dbReference>
<keyword evidence="5" id="KW-1185">Reference proteome</keyword>
<proteinExistence type="predicted"/>
<dbReference type="OrthoDB" id="4781at2759"/>
<name>A0A4C1WFL9_EUMVA</name>